<name>A0A9X3WRF8_9BACI</name>
<dbReference type="Gene3D" id="3.40.50.1360">
    <property type="match status" value="1"/>
</dbReference>
<gene>
    <name evidence="5" type="ORF">NC797_07750</name>
</gene>
<accession>A0A9X3WRF8</accession>
<evidence type="ECO:0000256" key="1">
    <source>
        <dbReference type="ARBA" id="ARBA00023015"/>
    </source>
</evidence>
<reference evidence="5" key="1">
    <citation type="submission" date="2022-06" db="EMBL/GenBank/DDBJ databases">
        <title>Aquibacillus sp. a new bacterium isolated from soil saline samples.</title>
        <authorList>
            <person name="Galisteo C."/>
            <person name="De La Haba R."/>
            <person name="Sanchez-Porro C."/>
            <person name="Ventosa A."/>
        </authorList>
    </citation>
    <scope>NUCLEOTIDE SEQUENCE</scope>
    <source>
        <strain evidence="5">3ASR75-11</strain>
    </source>
</reference>
<organism evidence="5 6">
    <name type="scientific">Terrihalobacillus insolitus</name>
    <dbReference type="NCBI Taxonomy" id="2950438"/>
    <lineage>
        <taxon>Bacteria</taxon>
        <taxon>Bacillati</taxon>
        <taxon>Bacillota</taxon>
        <taxon>Bacilli</taxon>
        <taxon>Bacillales</taxon>
        <taxon>Bacillaceae</taxon>
        <taxon>Terrihalobacillus</taxon>
    </lineage>
</organism>
<evidence type="ECO:0000313" key="5">
    <source>
        <dbReference type="EMBL" id="MDC3424400.1"/>
    </source>
</evidence>
<dbReference type="Proteomes" id="UP001145050">
    <property type="component" value="Unassembled WGS sequence"/>
</dbReference>
<evidence type="ECO:0000259" key="4">
    <source>
        <dbReference type="PROSITE" id="PS51000"/>
    </source>
</evidence>
<dbReference type="GO" id="GO:0003677">
    <property type="term" value="F:DNA binding"/>
    <property type="evidence" value="ECO:0007669"/>
    <property type="project" value="UniProtKB-KW"/>
</dbReference>
<dbReference type="PANTHER" id="PTHR30363">
    <property type="entry name" value="HTH-TYPE TRANSCRIPTIONAL REGULATOR SRLR-RELATED"/>
    <property type="match status" value="1"/>
</dbReference>
<dbReference type="PRINTS" id="PR00037">
    <property type="entry name" value="HTHLACR"/>
</dbReference>
<dbReference type="SMART" id="SM00420">
    <property type="entry name" value="HTH_DEOR"/>
    <property type="match status" value="1"/>
</dbReference>
<keyword evidence="1" id="KW-0805">Transcription regulation</keyword>
<dbReference type="Gene3D" id="1.10.10.10">
    <property type="entry name" value="Winged helix-like DNA-binding domain superfamily/Winged helix DNA-binding domain"/>
    <property type="match status" value="1"/>
</dbReference>
<dbReference type="PROSITE" id="PS51000">
    <property type="entry name" value="HTH_DEOR_2"/>
    <property type="match status" value="1"/>
</dbReference>
<evidence type="ECO:0000256" key="2">
    <source>
        <dbReference type="ARBA" id="ARBA00023125"/>
    </source>
</evidence>
<dbReference type="InterPro" id="IPR036390">
    <property type="entry name" value="WH_DNA-bd_sf"/>
</dbReference>
<dbReference type="SMART" id="SM01134">
    <property type="entry name" value="DeoRC"/>
    <property type="match status" value="1"/>
</dbReference>
<dbReference type="InterPro" id="IPR036388">
    <property type="entry name" value="WH-like_DNA-bd_sf"/>
</dbReference>
<dbReference type="SUPFAM" id="SSF100950">
    <property type="entry name" value="NagB/RpiA/CoA transferase-like"/>
    <property type="match status" value="1"/>
</dbReference>
<keyword evidence="6" id="KW-1185">Reference proteome</keyword>
<comment type="caution">
    <text evidence="5">The sequence shown here is derived from an EMBL/GenBank/DDBJ whole genome shotgun (WGS) entry which is preliminary data.</text>
</comment>
<evidence type="ECO:0000256" key="3">
    <source>
        <dbReference type="ARBA" id="ARBA00023163"/>
    </source>
</evidence>
<dbReference type="EMBL" id="JAMQKB010000006">
    <property type="protein sequence ID" value="MDC3424400.1"/>
    <property type="molecule type" value="Genomic_DNA"/>
</dbReference>
<keyword evidence="2 5" id="KW-0238">DNA-binding</keyword>
<sequence length="265" mass="29871">MNKDSNHTKMIVFLNERQREIGDLLEKHGSVRVSELSKQFHVSEETIRRDLERLESEGLLHRIHGGAVKNSEEPLEIPVLKRQQTNIQEKNVIAQKAASYVENGDIIAIDASTTGLQMTKHLKGKELTIITNSIGVTLELANNPNIQVILIGGYLSEESMSLVGNFAERVIQDYHVDKFFFSCMGVDLKRGISEIHEAQALVKKQLLSISEKLFLLADNSKFGQKSLFRLCDVKEVDYLITDNKVSINQIRDFNNIGIKVLVGDK</sequence>
<dbReference type="PROSITE" id="PS00894">
    <property type="entry name" value="HTH_DEOR_1"/>
    <property type="match status" value="1"/>
</dbReference>
<dbReference type="InterPro" id="IPR001034">
    <property type="entry name" value="DeoR_HTH"/>
</dbReference>
<dbReference type="GO" id="GO:0003700">
    <property type="term" value="F:DNA-binding transcription factor activity"/>
    <property type="evidence" value="ECO:0007669"/>
    <property type="project" value="InterPro"/>
</dbReference>
<protein>
    <submittedName>
        <fullName evidence="5">DeoR/GlpR family DNA-binding transcription regulator</fullName>
    </submittedName>
</protein>
<dbReference type="InterPro" id="IPR018356">
    <property type="entry name" value="Tscrpt_reg_HTH_DeoR_CS"/>
</dbReference>
<dbReference type="AlphaFoldDB" id="A0A9X3WRF8"/>
<dbReference type="InterPro" id="IPR050313">
    <property type="entry name" value="Carb_Metab_HTH_regulators"/>
</dbReference>
<keyword evidence="3" id="KW-0804">Transcription</keyword>
<dbReference type="Pfam" id="PF00455">
    <property type="entry name" value="DeoRC"/>
    <property type="match status" value="1"/>
</dbReference>
<proteinExistence type="predicted"/>
<dbReference type="InterPro" id="IPR037171">
    <property type="entry name" value="NagB/RpiA_transferase-like"/>
</dbReference>
<dbReference type="InterPro" id="IPR014036">
    <property type="entry name" value="DeoR-like_C"/>
</dbReference>
<feature type="domain" description="HTH deoR-type" evidence="4">
    <location>
        <begin position="14"/>
        <end position="69"/>
    </location>
</feature>
<dbReference type="PANTHER" id="PTHR30363:SF44">
    <property type="entry name" value="AGA OPERON TRANSCRIPTIONAL REPRESSOR-RELATED"/>
    <property type="match status" value="1"/>
</dbReference>
<dbReference type="Pfam" id="PF08220">
    <property type="entry name" value="HTH_DeoR"/>
    <property type="match status" value="1"/>
</dbReference>
<dbReference type="SUPFAM" id="SSF46785">
    <property type="entry name" value="Winged helix' DNA-binding domain"/>
    <property type="match status" value="1"/>
</dbReference>
<dbReference type="RefSeq" id="WP_272436205.1">
    <property type="nucleotide sequence ID" value="NZ_JAMQKB010000006.1"/>
</dbReference>
<evidence type="ECO:0000313" key="6">
    <source>
        <dbReference type="Proteomes" id="UP001145050"/>
    </source>
</evidence>